<name>A0A944CBD7_9HYPH</name>
<dbReference type="PANTHER" id="PTHR42792:SF1">
    <property type="entry name" value="FLAGELLAR HOOK-ASSOCIATED PROTEIN 3"/>
    <property type="match status" value="1"/>
</dbReference>
<dbReference type="GO" id="GO:0005198">
    <property type="term" value="F:structural molecule activity"/>
    <property type="evidence" value="ECO:0007669"/>
    <property type="project" value="InterPro"/>
</dbReference>
<dbReference type="Proteomes" id="UP000705379">
    <property type="component" value="Unassembled WGS sequence"/>
</dbReference>
<dbReference type="GO" id="GO:0009288">
    <property type="term" value="C:bacterial-type flagellum"/>
    <property type="evidence" value="ECO:0007669"/>
    <property type="project" value="InterPro"/>
</dbReference>
<proteinExistence type="predicted"/>
<accession>A0A944CBD7</accession>
<reference evidence="1" key="1">
    <citation type="submission" date="2018-08" db="EMBL/GenBank/DDBJ databases">
        <authorList>
            <person name="Jin W."/>
            <person name="Wang H."/>
            <person name="Yang Y."/>
            <person name="Li M."/>
            <person name="Liu J."/>
        </authorList>
    </citation>
    <scope>NUCLEOTIDE SEQUENCE</scope>
    <source>
        <strain evidence="1">AESS21</strain>
    </source>
</reference>
<keyword evidence="1" id="KW-0969">Cilium</keyword>
<protein>
    <submittedName>
        <fullName evidence="1">Flagellar protein</fullName>
    </submittedName>
</protein>
<dbReference type="AlphaFoldDB" id="A0A944CBD7"/>
<evidence type="ECO:0000313" key="2">
    <source>
        <dbReference type="Proteomes" id="UP000705379"/>
    </source>
</evidence>
<keyword evidence="1" id="KW-0282">Flagellum</keyword>
<dbReference type="RefSeq" id="WP_213215806.1">
    <property type="nucleotide sequence ID" value="NZ_QTKU01000002.1"/>
</dbReference>
<gene>
    <name evidence="1" type="ORF">DYI23_08255</name>
</gene>
<organism evidence="1 2">
    <name type="scientific">Roseibium polysiphoniae</name>
    <dbReference type="NCBI Taxonomy" id="2571221"/>
    <lineage>
        <taxon>Bacteria</taxon>
        <taxon>Pseudomonadati</taxon>
        <taxon>Pseudomonadota</taxon>
        <taxon>Alphaproteobacteria</taxon>
        <taxon>Hyphomicrobiales</taxon>
        <taxon>Stappiaceae</taxon>
        <taxon>Roseibium</taxon>
    </lineage>
</organism>
<keyword evidence="1" id="KW-0966">Cell projection</keyword>
<comment type="caution">
    <text evidence="1">The sequence shown here is derived from an EMBL/GenBank/DDBJ whole genome shotgun (WGS) entry which is preliminary data.</text>
</comment>
<dbReference type="SUPFAM" id="SSF64518">
    <property type="entry name" value="Phase 1 flagellin"/>
    <property type="match status" value="1"/>
</dbReference>
<dbReference type="InterPro" id="IPR001492">
    <property type="entry name" value="Flagellin"/>
</dbReference>
<dbReference type="EMBL" id="QTKU01000002">
    <property type="protein sequence ID" value="MBS8260205.1"/>
    <property type="molecule type" value="Genomic_DNA"/>
</dbReference>
<sequence length="510" mass="54415">MAVDTIATSRSYMTKQVTSLSKTLTEKTTQLATGKASTTFGGIGNNRLLDLELTQKVGQIDSYKETIVSASLHIETLNLTLERLEEIRRDAKSALDPNEFVLQSDGQTQSQATAEVLLYEVANLLNTEVAGHYLYGGSDAYSNPVAAIQDILEGADGLDGLKTVMDEFAQANLGVNENGRLDISALTTNYTLGVPTDSTFTITEDGAHDFGFDISTVTSSLSNVAITGPSGGDPDTFDVQFTGQPTLGETIAVEFTLPPDHTETFTIELEATSAGGEGAFAVGADLEETAENLRMAISEALEEEAQTNLKALSDDWAADNFFDTFGGVEPMRIDGPPYDTATALTAGGATTVAWYTGDNSATTNAREDKSAVVDTNLTVNYGARANEQGLTDLMKSLATFVSADFSAGTDNDKLYHSALATELRAVLEPDTADQSGIVDISTEIAIAHRAVESADDRHDQMRSSYLTTIGEIEGVDNELLAAEILQLQTNIEASYRASSIVYNLSIVDYL</sequence>
<dbReference type="PANTHER" id="PTHR42792">
    <property type="entry name" value="FLAGELLIN"/>
    <property type="match status" value="1"/>
</dbReference>
<reference evidence="1" key="2">
    <citation type="journal article" date="2021" name="Microorganisms">
        <title>Bacterial Dimethylsulfoniopropionate Biosynthesis in the East China Sea.</title>
        <authorList>
            <person name="Liu J."/>
            <person name="Zhang Y."/>
            <person name="Liu J."/>
            <person name="Zhong H."/>
            <person name="Williams B.T."/>
            <person name="Zheng Y."/>
            <person name="Curson A.R.J."/>
            <person name="Sun C."/>
            <person name="Sun H."/>
            <person name="Song D."/>
            <person name="Wagner Mackenzie B."/>
            <person name="Bermejo Martinez A."/>
            <person name="Todd J.D."/>
            <person name="Zhang X.H."/>
        </authorList>
    </citation>
    <scope>NUCLEOTIDE SEQUENCE</scope>
    <source>
        <strain evidence="1">AESS21</strain>
    </source>
</reference>
<evidence type="ECO:0000313" key="1">
    <source>
        <dbReference type="EMBL" id="MBS8260205.1"/>
    </source>
</evidence>